<evidence type="ECO:0000256" key="11">
    <source>
        <dbReference type="ARBA" id="ARBA00023124"/>
    </source>
</evidence>
<evidence type="ECO:0000256" key="10">
    <source>
        <dbReference type="ARBA" id="ARBA00022801"/>
    </source>
</evidence>
<evidence type="ECO:0000256" key="8">
    <source>
        <dbReference type="ARBA" id="ARBA00022741"/>
    </source>
</evidence>
<dbReference type="PROSITE" id="PS52020">
    <property type="entry name" value="CRESS_DNA_REP"/>
    <property type="match status" value="1"/>
</dbReference>
<dbReference type="GO" id="GO:0016779">
    <property type="term" value="F:nucleotidyltransferase activity"/>
    <property type="evidence" value="ECO:0007669"/>
    <property type="project" value="UniProtKB-KW"/>
</dbReference>
<dbReference type="GO" id="GO:0003677">
    <property type="term" value="F:DNA binding"/>
    <property type="evidence" value="ECO:0007669"/>
    <property type="project" value="UniProtKB-KW"/>
</dbReference>
<evidence type="ECO:0000256" key="9">
    <source>
        <dbReference type="ARBA" id="ARBA00022759"/>
    </source>
</evidence>
<dbReference type="GO" id="GO:0006260">
    <property type="term" value="P:DNA replication"/>
    <property type="evidence" value="ECO:0007669"/>
    <property type="project" value="UniProtKB-KW"/>
</dbReference>
<evidence type="ECO:0000256" key="1">
    <source>
        <dbReference type="ARBA" id="ARBA00004147"/>
    </source>
</evidence>
<sequence length="356" mass="40076">MGGDIYMCGCALCPAIILVSQDTAGGHTMLFVNSKYVLLTYAQCHGLDEWAVSDRMSELGAECIVAREDHKDGGTHLHAFVDFNRKFRSRDVRIFDVGGFHPNVSPSRGTPEKGYDYATKDGDIVAGGLDRPRPRGGMHAGAHRVRNVAHLCESVDEFLELYDEMERGDLIGRFSNIRAYGDWRFRVEPTEYRTPEGFEFVSGAMDGRDDWVSQSGIRSGEPLVGKLSYTCACSLGGGSPQRVLNAQMADDMEKTAHYAVFDDVNIKYFPAWKSWLGGMRYISNKLLYRNVRLMEWGRPCIWCNQTDPRVIMRRSMNARNGEGDGDFSQEDIDWMDANCIFIEVPDKLVTFHASNM</sequence>
<dbReference type="GO" id="GO:0016787">
    <property type="term" value="F:hydrolase activity"/>
    <property type="evidence" value="ECO:0007669"/>
    <property type="project" value="UniProtKB-KW"/>
</dbReference>
<evidence type="ECO:0000259" key="13">
    <source>
        <dbReference type="PROSITE" id="PS52020"/>
    </source>
</evidence>
<evidence type="ECO:0000256" key="3">
    <source>
        <dbReference type="ARBA" id="ARBA00022679"/>
    </source>
</evidence>
<dbReference type="GO" id="GO:0004519">
    <property type="term" value="F:endonuclease activity"/>
    <property type="evidence" value="ECO:0007669"/>
    <property type="project" value="UniProtKB-KW"/>
</dbReference>
<dbReference type="GO" id="GO:0046872">
    <property type="term" value="F:metal ion binding"/>
    <property type="evidence" value="ECO:0007669"/>
    <property type="project" value="UniProtKB-KW"/>
</dbReference>
<dbReference type="GO" id="GO:0042025">
    <property type="term" value="C:host cell nucleus"/>
    <property type="evidence" value="ECO:0007669"/>
    <property type="project" value="UniProtKB-SubCell"/>
</dbReference>
<evidence type="ECO:0000256" key="4">
    <source>
        <dbReference type="ARBA" id="ARBA00022695"/>
    </source>
</evidence>
<evidence type="ECO:0000313" key="14">
    <source>
        <dbReference type="EMBL" id="QVW56446.1"/>
    </source>
</evidence>
<keyword evidence="5" id="KW-0235">DNA replication</keyword>
<keyword evidence="10" id="KW-0378">Hydrolase</keyword>
<accession>A0A8E7G1J0</accession>
<protein>
    <submittedName>
        <fullName evidence="14">Replication-associated protein</fullName>
    </submittedName>
</protein>
<organism evidence="14">
    <name type="scientific">Emberiza spodocephala Genomoviridae sp</name>
    <dbReference type="NCBI Taxonomy" id="2814950"/>
    <lineage>
        <taxon>Viruses</taxon>
        <taxon>Monodnaviria</taxon>
        <taxon>Shotokuvirae</taxon>
        <taxon>Cressdnaviricota</taxon>
        <taxon>Repensiviricetes</taxon>
        <taxon>Geplafuvirales</taxon>
        <taxon>Genomoviridae</taxon>
    </lineage>
</organism>
<comment type="subcellular location">
    <subcellularLocation>
        <location evidence="1">Host nucleus</location>
    </subcellularLocation>
</comment>
<dbReference type="InterPro" id="IPR049912">
    <property type="entry name" value="CRESS_DNA_REP"/>
</dbReference>
<reference evidence="14" key="1">
    <citation type="submission" date="2020-10" db="EMBL/GenBank/DDBJ databases">
        <title>CRESS DNA virus dark matter in the feces of wild birds.</title>
        <authorList>
            <person name="Yang S."/>
            <person name="Zhang W."/>
        </authorList>
    </citation>
    <scope>NUCLEOTIDE SEQUENCE</scope>
    <source>
        <strain evidence="14">Bfb12gen20</strain>
    </source>
</reference>
<dbReference type="EMBL" id="MW182915">
    <property type="protein sequence ID" value="QVW56446.1"/>
    <property type="molecule type" value="Genomic_DNA"/>
</dbReference>
<dbReference type="Pfam" id="PF00799">
    <property type="entry name" value="Gemini_AL1"/>
    <property type="match status" value="1"/>
</dbReference>
<keyword evidence="3" id="KW-0808">Transferase</keyword>
<evidence type="ECO:0000256" key="7">
    <source>
        <dbReference type="ARBA" id="ARBA00022723"/>
    </source>
</evidence>
<name>A0A8E7G1J0_9VIRU</name>
<proteinExistence type="predicted"/>
<evidence type="ECO:0000256" key="2">
    <source>
        <dbReference type="ARBA" id="ARBA00022562"/>
    </source>
</evidence>
<keyword evidence="12" id="KW-0238">DNA-binding</keyword>
<keyword evidence="6" id="KW-0540">Nuclease</keyword>
<keyword evidence="8" id="KW-0547">Nucleotide-binding</keyword>
<evidence type="ECO:0000256" key="6">
    <source>
        <dbReference type="ARBA" id="ARBA00022722"/>
    </source>
</evidence>
<evidence type="ECO:0000256" key="12">
    <source>
        <dbReference type="ARBA" id="ARBA00023125"/>
    </source>
</evidence>
<keyword evidence="7" id="KW-0479">Metal-binding</keyword>
<feature type="domain" description="CRESS-DNA virus Rep endonuclease" evidence="13">
    <location>
        <begin position="31"/>
        <end position="130"/>
    </location>
</feature>
<keyword evidence="4" id="KW-0548">Nucleotidyltransferase</keyword>
<evidence type="ECO:0000256" key="5">
    <source>
        <dbReference type="ARBA" id="ARBA00022705"/>
    </source>
</evidence>
<keyword evidence="2" id="KW-1048">Host nucleus</keyword>
<dbReference type="GO" id="GO:0000166">
    <property type="term" value="F:nucleotide binding"/>
    <property type="evidence" value="ECO:0007669"/>
    <property type="project" value="UniProtKB-KW"/>
</dbReference>
<keyword evidence="9" id="KW-0255">Endonuclease</keyword>
<keyword evidence="11" id="KW-0190">Covalent protein-DNA linkage</keyword>